<keyword evidence="9" id="KW-0460">Magnesium</keyword>
<evidence type="ECO:0000256" key="8">
    <source>
        <dbReference type="ARBA" id="ARBA00022801"/>
    </source>
</evidence>
<keyword evidence="7" id="KW-0479">Metal-binding</keyword>
<evidence type="ECO:0000256" key="4">
    <source>
        <dbReference type="ARBA" id="ARBA00011881"/>
    </source>
</evidence>
<dbReference type="GO" id="GO:0019143">
    <property type="term" value="F:3-deoxy-manno-octulosonate-8-phosphatase activity"/>
    <property type="evidence" value="ECO:0007669"/>
    <property type="project" value="UniProtKB-EC"/>
</dbReference>
<evidence type="ECO:0000256" key="7">
    <source>
        <dbReference type="ARBA" id="ARBA00022723"/>
    </source>
</evidence>
<dbReference type="EC" id="3.1.3.45" evidence="5"/>
<dbReference type="SUPFAM" id="SSF56784">
    <property type="entry name" value="HAD-like"/>
    <property type="match status" value="1"/>
</dbReference>
<evidence type="ECO:0000256" key="6">
    <source>
        <dbReference type="ARBA" id="ARBA00020092"/>
    </source>
</evidence>
<dbReference type="GO" id="GO:0008781">
    <property type="term" value="F:N-acylneuraminate cytidylyltransferase activity"/>
    <property type="evidence" value="ECO:0007669"/>
    <property type="project" value="TreeGrafter"/>
</dbReference>
<keyword evidence="10" id="KW-0448">Lipopolysaccharide biosynthesis</keyword>
<comment type="cofactor">
    <cofactor evidence="2">
        <name>Mg(2+)</name>
        <dbReference type="ChEBI" id="CHEBI:18420"/>
    </cofactor>
</comment>
<proteinExistence type="inferred from homology"/>
<accession>A0A1G2QEY1</accession>
<organism evidence="12 13">
    <name type="scientific">Candidatus Vogelbacteria bacterium RIFOXYB1_FULL_42_16</name>
    <dbReference type="NCBI Taxonomy" id="1802436"/>
    <lineage>
        <taxon>Bacteria</taxon>
        <taxon>Candidatus Vogeliibacteriota</taxon>
    </lineage>
</organism>
<evidence type="ECO:0000256" key="3">
    <source>
        <dbReference type="ARBA" id="ARBA00005893"/>
    </source>
</evidence>
<evidence type="ECO:0000256" key="5">
    <source>
        <dbReference type="ARBA" id="ARBA00013066"/>
    </source>
</evidence>
<evidence type="ECO:0000256" key="9">
    <source>
        <dbReference type="ARBA" id="ARBA00022842"/>
    </source>
</evidence>
<gene>
    <name evidence="12" type="ORF">A2370_03085</name>
</gene>
<dbReference type="GO" id="GO:0046872">
    <property type="term" value="F:metal ion binding"/>
    <property type="evidence" value="ECO:0007669"/>
    <property type="project" value="UniProtKB-KW"/>
</dbReference>
<dbReference type="EMBL" id="MHTH01000005">
    <property type="protein sequence ID" value="OHA59144.1"/>
    <property type="molecule type" value="Genomic_DNA"/>
</dbReference>
<dbReference type="GO" id="GO:0009103">
    <property type="term" value="P:lipopolysaccharide biosynthetic process"/>
    <property type="evidence" value="ECO:0007669"/>
    <property type="project" value="UniProtKB-KW"/>
</dbReference>
<comment type="subunit">
    <text evidence="4">Homotetramer.</text>
</comment>
<reference evidence="12 13" key="1">
    <citation type="journal article" date="2016" name="Nat. Commun.">
        <title>Thousands of microbial genomes shed light on interconnected biogeochemical processes in an aquifer system.</title>
        <authorList>
            <person name="Anantharaman K."/>
            <person name="Brown C.T."/>
            <person name="Hug L.A."/>
            <person name="Sharon I."/>
            <person name="Castelle C.J."/>
            <person name="Probst A.J."/>
            <person name="Thomas B.C."/>
            <person name="Singh A."/>
            <person name="Wilkins M.J."/>
            <person name="Karaoz U."/>
            <person name="Brodie E.L."/>
            <person name="Williams K.H."/>
            <person name="Hubbard S.S."/>
            <person name="Banfield J.F."/>
        </authorList>
    </citation>
    <scope>NUCLEOTIDE SEQUENCE [LARGE SCALE GENOMIC DNA]</scope>
</reference>
<dbReference type="InterPro" id="IPR006549">
    <property type="entry name" value="HAD-SF_hydro_IIIA"/>
</dbReference>
<dbReference type="NCBIfam" id="TIGR01662">
    <property type="entry name" value="HAD-SF-IIIA"/>
    <property type="match status" value="1"/>
</dbReference>
<comment type="similarity">
    <text evidence="3">Belongs to the KdsC family.</text>
</comment>
<dbReference type="Proteomes" id="UP000176222">
    <property type="component" value="Unassembled WGS sequence"/>
</dbReference>
<evidence type="ECO:0000256" key="2">
    <source>
        <dbReference type="ARBA" id="ARBA00001946"/>
    </source>
</evidence>
<dbReference type="PANTHER" id="PTHR21485:SF6">
    <property type="entry name" value="N-ACYLNEURAMINATE CYTIDYLYLTRANSFERASE-RELATED"/>
    <property type="match status" value="1"/>
</dbReference>
<name>A0A1G2QEY1_9BACT</name>
<dbReference type="InterPro" id="IPR050793">
    <property type="entry name" value="CMP-NeuNAc_synthase"/>
</dbReference>
<dbReference type="InterPro" id="IPR023214">
    <property type="entry name" value="HAD_sf"/>
</dbReference>
<evidence type="ECO:0000256" key="10">
    <source>
        <dbReference type="ARBA" id="ARBA00022985"/>
    </source>
</evidence>
<dbReference type="SFLD" id="SFLDG01136">
    <property type="entry name" value="C1.6:_Phosphoserine_Phosphatas"/>
    <property type="match status" value="1"/>
</dbReference>
<dbReference type="STRING" id="1802436.A2370_03085"/>
<protein>
    <recommendedName>
        <fullName evidence="6">3-deoxy-D-manno-octulosonate 8-phosphate phosphatase KdsC</fullName>
        <ecNumber evidence="5">3.1.3.45</ecNumber>
    </recommendedName>
    <alternativeName>
        <fullName evidence="11">KDO 8-P phosphatase</fullName>
    </alternativeName>
</protein>
<evidence type="ECO:0000313" key="13">
    <source>
        <dbReference type="Proteomes" id="UP000176222"/>
    </source>
</evidence>
<dbReference type="SFLD" id="SFLDG01138">
    <property type="entry name" value="C1.6.2:_Deoxy-d-mannose-octulo"/>
    <property type="match status" value="1"/>
</dbReference>
<dbReference type="InterPro" id="IPR036412">
    <property type="entry name" value="HAD-like_sf"/>
</dbReference>
<evidence type="ECO:0000256" key="11">
    <source>
        <dbReference type="ARBA" id="ARBA00031051"/>
    </source>
</evidence>
<dbReference type="Gene3D" id="3.40.50.1000">
    <property type="entry name" value="HAD superfamily/HAD-like"/>
    <property type="match status" value="1"/>
</dbReference>
<dbReference type="InterPro" id="IPR010023">
    <property type="entry name" value="KdsC_fam"/>
</dbReference>
<comment type="catalytic activity">
    <reaction evidence="1">
        <text>3-deoxy-alpha-D-manno-2-octulosonate-8-phosphate + H2O = 3-deoxy-alpha-D-manno-oct-2-ulosonate + phosphate</text>
        <dbReference type="Rhea" id="RHEA:11500"/>
        <dbReference type="ChEBI" id="CHEBI:15377"/>
        <dbReference type="ChEBI" id="CHEBI:43474"/>
        <dbReference type="ChEBI" id="CHEBI:85985"/>
        <dbReference type="ChEBI" id="CHEBI:85986"/>
        <dbReference type="EC" id="3.1.3.45"/>
    </reaction>
</comment>
<dbReference type="Pfam" id="PF08282">
    <property type="entry name" value="Hydrolase_3"/>
    <property type="match status" value="1"/>
</dbReference>
<dbReference type="PANTHER" id="PTHR21485">
    <property type="entry name" value="HAD SUPERFAMILY MEMBERS CMAS AND KDSC"/>
    <property type="match status" value="1"/>
</dbReference>
<comment type="caution">
    <text evidence="12">The sequence shown here is derived from an EMBL/GenBank/DDBJ whole genome shotgun (WGS) entry which is preliminary data.</text>
</comment>
<evidence type="ECO:0000256" key="1">
    <source>
        <dbReference type="ARBA" id="ARBA00000898"/>
    </source>
</evidence>
<evidence type="ECO:0000313" key="12">
    <source>
        <dbReference type="EMBL" id="OHA59144.1"/>
    </source>
</evidence>
<dbReference type="SFLD" id="SFLDS00003">
    <property type="entry name" value="Haloacid_Dehalogenase"/>
    <property type="match status" value="1"/>
</dbReference>
<keyword evidence="8" id="KW-0378">Hydrolase</keyword>
<sequence length="202" mass="22242">MTFPSTENYSYLKLSSKKILAGVKAVIFDFDGVFTDNRVSYLNGRQVKTRSYYDGQGVSLLRAIGIKVAIITGEKGISASLAKETVKIWNDLPSTKKNGSSQWPKVELFCGYYSKDKVTVASKWLNKLKIKPEECLVMGDDLVDLPLLKLANFKAVPISGEKTTRDLADFVSRRPGGSGAVRDLVNLILEVKGVDPYSLPLS</sequence>
<dbReference type="AlphaFoldDB" id="A0A1G2QEY1"/>